<feature type="region of interest" description="Disordered" evidence="1">
    <location>
        <begin position="47"/>
        <end position="69"/>
    </location>
</feature>
<evidence type="ECO:0000313" key="3">
    <source>
        <dbReference type="EMBL" id="MFC6952256.1"/>
    </source>
</evidence>
<dbReference type="Pfam" id="PF07705">
    <property type="entry name" value="CARDB"/>
    <property type="match status" value="1"/>
</dbReference>
<dbReference type="InterPro" id="IPR011635">
    <property type="entry name" value="CARDB"/>
</dbReference>
<reference evidence="3 4" key="1">
    <citation type="journal article" date="2019" name="Int. J. Syst. Evol. Microbiol.">
        <title>The Global Catalogue of Microorganisms (GCM) 10K type strain sequencing project: providing services to taxonomists for standard genome sequencing and annotation.</title>
        <authorList>
            <consortium name="The Broad Institute Genomics Platform"/>
            <consortium name="The Broad Institute Genome Sequencing Center for Infectious Disease"/>
            <person name="Wu L."/>
            <person name="Ma J."/>
        </authorList>
    </citation>
    <scope>NUCLEOTIDE SEQUENCE [LARGE SCALE GENOMIC DNA]</scope>
    <source>
        <strain evidence="3 4">GX26</strain>
    </source>
</reference>
<dbReference type="InterPro" id="IPR013783">
    <property type="entry name" value="Ig-like_fold"/>
</dbReference>
<comment type="caution">
    <text evidence="3">The sequence shown here is derived from an EMBL/GenBank/DDBJ whole genome shotgun (WGS) entry which is preliminary data.</text>
</comment>
<keyword evidence="4" id="KW-1185">Reference proteome</keyword>
<dbReference type="Gene3D" id="2.60.40.10">
    <property type="entry name" value="Immunoglobulins"/>
    <property type="match status" value="2"/>
</dbReference>
<protein>
    <submittedName>
        <fullName evidence="3">CARDB domain-containing protein</fullName>
    </submittedName>
</protein>
<dbReference type="Proteomes" id="UP001596395">
    <property type="component" value="Unassembled WGS sequence"/>
</dbReference>
<feature type="domain" description="CARDB" evidence="2">
    <location>
        <begin position="516"/>
        <end position="581"/>
    </location>
</feature>
<organism evidence="3 4">
    <name type="scientific">Halorubellus litoreus</name>
    <dbReference type="NCBI Taxonomy" id="755308"/>
    <lineage>
        <taxon>Archaea</taxon>
        <taxon>Methanobacteriati</taxon>
        <taxon>Methanobacteriota</taxon>
        <taxon>Stenosarchaea group</taxon>
        <taxon>Halobacteria</taxon>
        <taxon>Halobacteriales</taxon>
        <taxon>Halorubellaceae</taxon>
        <taxon>Halorubellus</taxon>
    </lineage>
</organism>
<dbReference type="EMBL" id="JBHSXN010000001">
    <property type="protein sequence ID" value="MFC6952256.1"/>
    <property type="molecule type" value="Genomic_DNA"/>
</dbReference>
<name>A0ABD5VE76_9EURY</name>
<dbReference type="AlphaFoldDB" id="A0ABD5VE76"/>
<proteinExistence type="predicted"/>
<evidence type="ECO:0000313" key="4">
    <source>
        <dbReference type="Proteomes" id="UP001596395"/>
    </source>
</evidence>
<accession>A0ABD5VE76</accession>
<evidence type="ECO:0000259" key="2">
    <source>
        <dbReference type="Pfam" id="PF07705"/>
    </source>
</evidence>
<evidence type="ECO:0000256" key="1">
    <source>
        <dbReference type="SAM" id="MobiDB-lite"/>
    </source>
</evidence>
<dbReference type="RefSeq" id="WP_336349246.1">
    <property type="nucleotide sequence ID" value="NZ_JAZAQL010000001.1"/>
</dbReference>
<gene>
    <name evidence="3" type="ORF">ACFQGB_05225</name>
</gene>
<sequence>MFRRLALVVVLVVSLPAVATAGVGAPASPQSVDARTDAVVQTAADPLESTASAAPGTDSVSESTASAATETIRRTVELSLTPEEPGSVRAVVQYEVPSPVTRLEVSLGEESTVVDADGFERQGDGTYAWTESTSTPTLTLRVDANQTSGGRRVDLDAARGVTPTADARSAGGASTADAGSVGAAATADGYVFVDAGAWALVQVPRVGTRWGWTGAADVDLEKDAVVDGAGATGGEMAYLGPVERYTAEGRDERFELVVPERAELNATPRAVLGSLVAASEDLRVDARSEEVFVIAAPEDVDWGIAGLQFGEDDAWVLAGSPVDSPDSVWIHEYIHTRQAFDTTESGRWVTEATADYYAALLAYEQGNASYAAFRRQLERGQRDRYDDDVLAFPQTWSGGANYLKGALAVGAVDLAMRESTNSTASFQTAYRTLNAHNGTVSNDVVLDAVGDGAGANVRAYASALTQSDRTAETWGEATHERYFGVQPPVFDLSVPVGGVSTTGPYGERRLGRTRPTVVAGETLSVTVAVTNVGWQAGTYATAMTVNGQQVATREGELATGASTTVTFEQAFDEPGTYRVRAGGRTLAVEVVEPPSPTVEDVSVPTTVAAGEAVTLSYAVRNDAPVPGRVVVPVALDGEVLANETVLVPAESSVQRTYTVSFADPGEHVVSVRDTTVTVQVTGATTTSATSQDGETSEESLPVPGFGATVALAALAVVGIGRART</sequence>